<feature type="transmembrane region" description="Helical" evidence="13">
    <location>
        <begin position="274"/>
        <end position="296"/>
    </location>
</feature>
<evidence type="ECO:0000256" key="8">
    <source>
        <dbReference type="ARBA" id="ARBA00022989"/>
    </source>
</evidence>
<dbReference type="Gene3D" id="1.20.1560.10">
    <property type="entry name" value="ABC transporter type 1, transmembrane domain"/>
    <property type="match status" value="1"/>
</dbReference>
<feature type="transmembrane region" description="Helical" evidence="13">
    <location>
        <begin position="174"/>
        <end position="193"/>
    </location>
</feature>
<dbReference type="InterPro" id="IPR003439">
    <property type="entry name" value="ABC_transporter-like_ATP-bd"/>
</dbReference>
<name>A0A371HUM9_MUCPR</name>
<dbReference type="InterPro" id="IPR002885">
    <property type="entry name" value="PPR_rpt"/>
</dbReference>
<feature type="repeat" description="PPR" evidence="11">
    <location>
        <begin position="1741"/>
        <end position="1775"/>
    </location>
</feature>
<feature type="domain" description="ABC transmembrane type-1" evidence="15">
    <location>
        <begin position="709"/>
        <end position="996"/>
    </location>
</feature>
<dbReference type="Proteomes" id="UP000257109">
    <property type="component" value="Unassembled WGS sequence"/>
</dbReference>
<dbReference type="Gene3D" id="3.40.50.300">
    <property type="entry name" value="P-loop containing nucleotide triphosphate hydrolases"/>
    <property type="match status" value="2"/>
</dbReference>
<keyword evidence="4 13" id="KW-0812">Transmembrane</keyword>
<dbReference type="PROSITE" id="PS50893">
    <property type="entry name" value="ABC_TRANSPORTER_2"/>
    <property type="match status" value="2"/>
</dbReference>
<feature type="domain" description="ABC transporter" evidence="14">
    <location>
        <begin position="372"/>
        <end position="608"/>
    </location>
</feature>
<dbReference type="SUPFAM" id="SSF90123">
    <property type="entry name" value="ABC transporter transmembrane region"/>
    <property type="match status" value="2"/>
</dbReference>
<comment type="similarity">
    <text evidence="2">Belongs to the ABC transporter superfamily. ABCB family. Multidrug resistance exporter (TC 3.A.1.201) subfamily.</text>
</comment>
<evidence type="ECO:0000256" key="13">
    <source>
        <dbReference type="SAM" id="Phobius"/>
    </source>
</evidence>
<feature type="repeat" description="PPR" evidence="11">
    <location>
        <begin position="1706"/>
        <end position="1740"/>
    </location>
</feature>
<dbReference type="FunFam" id="3.40.50.300:FF:000205">
    <property type="entry name" value="ABC transporter B family member 4"/>
    <property type="match status" value="1"/>
</dbReference>
<dbReference type="FunFam" id="1.20.1560.10:FF:000207">
    <property type="entry name" value="ABC transporter B family member 15-like"/>
    <property type="match status" value="1"/>
</dbReference>
<dbReference type="GO" id="GO:0140359">
    <property type="term" value="F:ABC-type transporter activity"/>
    <property type="evidence" value="ECO:0007669"/>
    <property type="project" value="InterPro"/>
</dbReference>
<dbReference type="Pfam" id="PF17177">
    <property type="entry name" value="PPR_long"/>
    <property type="match status" value="1"/>
</dbReference>
<dbReference type="EMBL" id="QJKJ01001678">
    <property type="protein sequence ID" value="RDY06490.1"/>
    <property type="molecule type" value="Genomic_DNA"/>
</dbReference>
<dbReference type="Pfam" id="PF01535">
    <property type="entry name" value="PPR"/>
    <property type="match status" value="1"/>
</dbReference>
<evidence type="ECO:0000313" key="16">
    <source>
        <dbReference type="EMBL" id="RDY06490.1"/>
    </source>
</evidence>
<evidence type="ECO:0000256" key="7">
    <source>
        <dbReference type="ARBA" id="ARBA00022840"/>
    </source>
</evidence>
<dbReference type="Gene3D" id="1.25.40.10">
    <property type="entry name" value="Tetratricopeptide repeat domain"/>
    <property type="match status" value="4"/>
</dbReference>
<feature type="domain" description="ABC transporter" evidence="14">
    <location>
        <begin position="1032"/>
        <end position="1268"/>
    </location>
</feature>
<reference evidence="16" key="1">
    <citation type="submission" date="2018-05" db="EMBL/GenBank/DDBJ databases">
        <title>Draft genome of Mucuna pruriens seed.</title>
        <authorList>
            <person name="Nnadi N.E."/>
            <person name="Vos R."/>
            <person name="Hasami M.H."/>
            <person name="Devisetty U.K."/>
            <person name="Aguiy J.C."/>
        </authorList>
    </citation>
    <scope>NUCLEOTIDE SEQUENCE [LARGE SCALE GENOMIC DNA]</scope>
    <source>
        <strain evidence="16">JCA_2017</strain>
    </source>
</reference>
<keyword evidence="8 13" id="KW-1133">Transmembrane helix</keyword>
<evidence type="ECO:0000256" key="1">
    <source>
        <dbReference type="ARBA" id="ARBA00004141"/>
    </source>
</evidence>
<accession>A0A371HUM9</accession>
<dbReference type="PROSITE" id="PS51375">
    <property type="entry name" value="PPR"/>
    <property type="match status" value="2"/>
</dbReference>
<dbReference type="Pfam" id="PF00005">
    <property type="entry name" value="ABC_tran"/>
    <property type="match status" value="2"/>
</dbReference>
<dbReference type="CDD" id="cd18577">
    <property type="entry name" value="ABC_6TM_Pgp_ABCB1_D1_like"/>
    <property type="match status" value="1"/>
</dbReference>
<evidence type="ECO:0000259" key="14">
    <source>
        <dbReference type="PROSITE" id="PS50893"/>
    </source>
</evidence>
<feature type="domain" description="ABC transmembrane type-1" evidence="15">
    <location>
        <begin position="48"/>
        <end position="337"/>
    </location>
</feature>
<dbReference type="PANTHER" id="PTHR45136:SF2">
    <property type="entry name" value="ABC TRANSPORTER DOMAIN-CONTAINING PROTEIN"/>
    <property type="match status" value="1"/>
</dbReference>
<evidence type="ECO:0000256" key="6">
    <source>
        <dbReference type="ARBA" id="ARBA00022741"/>
    </source>
</evidence>
<dbReference type="FunFam" id="1.20.1560.10:FF:000126">
    <property type="entry name" value="Putative ABC transporter B family member 8"/>
    <property type="match status" value="1"/>
</dbReference>
<dbReference type="InterPro" id="IPR003593">
    <property type="entry name" value="AAA+_ATPase"/>
</dbReference>
<gene>
    <name evidence="16" type="ORF">CR513_09510</name>
</gene>
<dbReference type="GO" id="GO:0016020">
    <property type="term" value="C:membrane"/>
    <property type="evidence" value="ECO:0007669"/>
    <property type="project" value="UniProtKB-SubCell"/>
</dbReference>
<keyword evidence="9 13" id="KW-0472">Membrane</keyword>
<keyword evidence="7" id="KW-0067">ATP-binding</keyword>
<dbReference type="OrthoDB" id="6500128at2759"/>
<proteinExistence type="inferred from homology"/>
<organism evidence="16 17">
    <name type="scientific">Mucuna pruriens</name>
    <name type="common">Velvet bean</name>
    <name type="synonym">Dolichos pruriens</name>
    <dbReference type="NCBI Taxonomy" id="157652"/>
    <lineage>
        <taxon>Eukaryota</taxon>
        <taxon>Viridiplantae</taxon>
        <taxon>Streptophyta</taxon>
        <taxon>Embryophyta</taxon>
        <taxon>Tracheophyta</taxon>
        <taxon>Spermatophyta</taxon>
        <taxon>Magnoliopsida</taxon>
        <taxon>eudicotyledons</taxon>
        <taxon>Gunneridae</taxon>
        <taxon>Pentapetalae</taxon>
        <taxon>rosids</taxon>
        <taxon>fabids</taxon>
        <taxon>Fabales</taxon>
        <taxon>Fabaceae</taxon>
        <taxon>Papilionoideae</taxon>
        <taxon>50 kb inversion clade</taxon>
        <taxon>NPAAA clade</taxon>
        <taxon>indigoferoid/millettioid clade</taxon>
        <taxon>Phaseoleae</taxon>
        <taxon>Mucuna</taxon>
    </lineage>
</organism>
<evidence type="ECO:0000256" key="5">
    <source>
        <dbReference type="ARBA" id="ARBA00022737"/>
    </source>
</evidence>
<feature type="transmembrane region" description="Helical" evidence="13">
    <location>
        <begin position="199"/>
        <end position="218"/>
    </location>
</feature>
<keyword evidence="5" id="KW-0677">Repeat</keyword>
<dbReference type="InterPro" id="IPR011527">
    <property type="entry name" value="ABC1_TM_dom"/>
</dbReference>
<evidence type="ECO:0000256" key="4">
    <source>
        <dbReference type="ARBA" id="ARBA00022692"/>
    </source>
</evidence>
<evidence type="ECO:0000256" key="9">
    <source>
        <dbReference type="ARBA" id="ARBA00023136"/>
    </source>
</evidence>
<keyword evidence="3" id="KW-0813">Transport</keyword>
<dbReference type="NCBIfam" id="TIGR00756">
    <property type="entry name" value="PPR"/>
    <property type="match status" value="2"/>
</dbReference>
<feature type="transmembrane region" description="Helical" evidence="13">
    <location>
        <begin position="750"/>
        <end position="775"/>
    </location>
</feature>
<sequence length="2091" mass="232918">MILCKYLELQEDTSNSGPMELCAGGGSREMGSNSMFRYADGVDKLLMFFGTLGSLGDGLQTPLTMYILSDVINAYGDKNSHLTKHDVNKYALRLFCAAIGVGLSAFVEGICWTRTAERQASRMRMEYLKSVLRQEVGFFDTQTSGSSTTYQVVSLISSDANTIQVVLCEKIPDCLAYMSTFLFCHIFAFVLSWRLTLAAIPLSVMFIVPALVFGKIMLDLAMKMIESYGVAGGIAEQAISSIRTVYSYVGENQTLNRFSSALQKTMEFGIKQGFAKGLMLGSMGVIYISWGFQAWVGTFLITKKGEQGGHVFVAGFNVLMGGLSILSALPNLTAITEATAAVTRLFEMIDRVPTIDSEDKKGKALSYVRGEIEFQDIYFCYPSRPDSPVLQGFNLTIPAGKSVGLVGGSGSGKSTVIALLERFYDPVEGVILLDDHKINRLQLKWLRSQFGLVNQEPVLFATSIKENILFGKEGASMESVITAAKAANAHDFIVKLPDGYETQVGQFGFQLSGGQKQRIAIARALLRDPKVLLLDEATSALDAQSERVVQAAIDQASKGRTTIIIAHRLSTIRTAHMIAVLQAGRVVESGTHNELMELTDGEYAHMVELQQLTTQNDESKPSNLQIEAKSSHRMSIPQSPVVSFRSSTVGTPMLYPFSQGFSMGTPYSYSIQYDPDDDSFEDNLKRPNHPAPSQWRLLKMNAPEWGRAVLGILGAIGSGAVQPVNAYYVGTLISVYFETESSKMKSKTKFLALVFLGIGVFNFFTSILQHYNFAFMGERLTKRIREKILEKLMTFEIGWFDHEENTSASICARLSSEANLVRSLVGDRMSLLSQAVFGSIFAYTLGLVLTWRLSLVMIAVQPLVIGSFYSRSVLMKSMAEKARKAQREGSQLASEAVINHRTITAFSSQKRMLALFKSTMVGPKQESIRQSWISGFGLFSSQFFNTSSTALAYWYGGRLLIDGLIESKHLFQAFLILLFTAYIIADAGSMTSDLSKGSSAVGSVFAILDRKTEIDPETSWGGEKKRKIRGRVELKSVFFAYPTRPDQMVFKGLCLKVEAGRTVALVGHSGCGKSTVIGLIERFYDPAKGTVCIDEQDIKSFNLRMLRSQIALVSQEPTLFAGTIRENIAYGKENTTESEIRRAASLANAHEFISGMNEGYETYCGERGVQLSGGQKQRIALARAILKNPAILLLDEATSALDSVSEILVQEALEKIMIGRTCIVVAHRLSTIQKSNYIAVIKNGKVAEQGSHNELISLGRDGAYFSLMRAPTVRNLCTLSSLFRSQLKTRKPNTNAVPFTKPPPDSEHDLRSQLHLSELHLTRDSSQATQDKRSEEIDDDEEKGKTAVDIPWIPDLSHGNLLVKRKEVARERKQKWIFKYTSDDRFDRLIKLCADKLGTGKTVNVFGHLGRETGVKEYNALIKMCIKKARVTDDEFIAVREMSKAFHLFKSMRDLGYPLEEQTYGALLRYIVDMGMVQEFQLFSDVIKAENPSSASRLGYYEMLLWLRVDNEEMIRDICEYITVEDSEDTSALRESYLMALCESDRKIQILDVVKNIDMTKLSSAESIANIFQSLGRLLLESVVDNLLLDLRARDQDADNISNFIVSYAVSIPNLAVEDIISKVKNMHGLLEVLPSSSSYEKLILHCCGLDKVGVALDIVEKMCEAGFTLSTEVLQFIIQICEESYEYILVHQIYSIICRYHLELNGEICRCLVHFCVRMKDFEGAYKMIDDLKEMNFKPTTNMYNAIMAGYFREKNIHGGLRVLKHMLGANVKPDSQTFSYLISNCETEEDIIKYCEEMKQSGVQATKQIFMSLINSYATCGKLEKAKQVVLDPNIPSKSLNEIKSVLVSALASHGQLSEALIVYEEIKKGGHNLEPKAVISLIEEFTQFNGELDELLLLLKEVSDLDYWVDGCFKVIMYSIRNKNLSSAILLFKQLKDKFENDEIVMEALFDAVFSLIAGSESTHLQIGLDLLWAIKDELGLMTSRQCLDFLLSACANAGDLNNARLIWREYEVAGYPYNVLSYLRMYQALLAAGDDRSAHFMLKKIPQDDAEVCSVIIACQETYSGVISVGGKKKRQGKRKKEDITKN</sequence>
<feature type="transmembrane region" description="Helical" evidence="13">
    <location>
        <begin position="90"/>
        <end position="113"/>
    </location>
</feature>
<dbReference type="CDD" id="cd18578">
    <property type="entry name" value="ABC_6TM_Pgp_ABCB1_D2_like"/>
    <property type="match status" value="1"/>
</dbReference>
<evidence type="ECO:0000256" key="10">
    <source>
        <dbReference type="ARBA" id="ARBA00023180"/>
    </source>
</evidence>
<keyword evidence="10" id="KW-0325">Glycoprotein</keyword>
<dbReference type="SUPFAM" id="SSF52540">
    <property type="entry name" value="P-loop containing nucleoside triphosphate hydrolases"/>
    <property type="match status" value="2"/>
</dbReference>
<dbReference type="PROSITE" id="PS00211">
    <property type="entry name" value="ABC_TRANSPORTER_1"/>
    <property type="match status" value="2"/>
</dbReference>
<protein>
    <submittedName>
        <fullName evidence="16">Multidrug resistance protein</fullName>
    </submittedName>
</protein>
<dbReference type="Pfam" id="PF00664">
    <property type="entry name" value="ABC_membrane"/>
    <property type="match status" value="2"/>
</dbReference>
<dbReference type="GO" id="GO:0016887">
    <property type="term" value="F:ATP hydrolysis activity"/>
    <property type="evidence" value="ECO:0007669"/>
    <property type="project" value="InterPro"/>
</dbReference>
<feature type="region of interest" description="Disordered" evidence="12">
    <location>
        <begin position="1323"/>
        <end position="1344"/>
    </location>
</feature>
<dbReference type="InterPro" id="IPR033443">
    <property type="entry name" value="PROP1-like_PPR_dom"/>
</dbReference>
<dbReference type="GO" id="GO:0005524">
    <property type="term" value="F:ATP binding"/>
    <property type="evidence" value="ECO:0007669"/>
    <property type="project" value="UniProtKB-KW"/>
</dbReference>
<comment type="subcellular location">
    <subcellularLocation>
        <location evidence="1">Membrane</location>
        <topology evidence="1">Multi-pass membrane protein</topology>
    </subcellularLocation>
</comment>
<dbReference type="FunFam" id="3.40.50.300:FF:000251">
    <property type="entry name" value="ABC transporter B family member 19"/>
    <property type="match status" value="1"/>
</dbReference>
<evidence type="ECO:0000256" key="11">
    <source>
        <dbReference type="PROSITE-ProRule" id="PRU00708"/>
    </source>
</evidence>
<keyword evidence="6" id="KW-0547">Nucleotide-binding</keyword>
<evidence type="ECO:0000313" key="17">
    <source>
        <dbReference type="Proteomes" id="UP000257109"/>
    </source>
</evidence>
<evidence type="ECO:0000256" key="2">
    <source>
        <dbReference type="ARBA" id="ARBA00007577"/>
    </source>
</evidence>
<dbReference type="InterPro" id="IPR036640">
    <property type="entry name" value="ABC1_TM_sf"/>
</dbReference>
<feature type="non-terminal residue" evidence="16">
    <location>
        <position position="1"/>
    </location>
</feature>
<dbReference type="PANTHER" id="PTHR45136">
    <property type="entry name" value="ABC TRANSPORTER DOMAIN-CONTAINING PROTEIN"/>
    <property type="match status" value="1"/>
</dbReference>
<evidence type="ECO:0000256" key="12">
    <source>
        <dbReference type="SAM" id="MobiDB-lite"/>
    </source>
</evidence>
<evidence type="ECO:0000259" key="15">
    <source>
        <dbReference type="PROSITE" id="PS50929"/>
    </source>
</evidence>
<feature type="transmembrane region" description="Helical" evidence="13">
    <location>
        <begin position="708"/>
        <end position="730"/>
    </location>
</feature>
<dbReference type="InterPro" id="IPR027417">
    <property type="entry name" value="P-loop_NTPase"/>
</dbReference>
<feature type="transmembrane region" description="Helical" evidence="13">
    <location>
        <begin position="831"/>
        <end position="849"/>
    </location>
</feature>
<dbReference type="SMART" id="SM00382">
    <property type="entry name" value="AAA"/>
    <property type="match status" value="2"/>
</dbReference>
<feature type="transmembrane region" description="Helical" evidence="13">
    <location>
        <begin position="308"/>
        <end position="329"/>
    </location>
</feature>
<dbReference type="PROSITE" id="PS50929">
    <property type="entry name" value="ABC_TM1F"/>
    <property type="match status" value="2"/>
</dbReference>
<dbReference type="InterPro" id="IPR011990">
    <property type="entry name" value="TPR-like_helical_dom_sf"/>
</dbReference>
<comment type="caution">
    <text evidence="16">The sequence shown here is derived from an EMBL/GenBank/DDBJ whole genome shotgun (WGS) entry which is preliminary data.</text>
</comment>
<dbReference type="CDD" id="cd03249">
    <property type="entry name" value="ABC_MTABC3_MDL1_MDL2"/>
    <property type="match status" value="2"/>
</dbReference>
<evidence type="ECO:0000256" key="3">
    <source>
        <dbReference type="ARBA" id="ARBA00022448"/>
    </source>
</evidence>
<keyword evidence="17" id="KW-1185">Reference proteome</keyword>
<dbReference type="InterPro" id="IPR017871">
    <property type="entry name" value="ABC_transporter-like_CS"/>
</dbReference>